<organism evidence="2 3">
    <name type="scientific">Lachnoanaerobaculum saburreum</name>
    <dbReference type="NCBI Taxonomy" id="467210"/>
    <lineage>
        <taxon>Bacteria</taxon>
        <taxon>Bacillati</taxon>
        <taxon>Bacillota</taxon>
        <taxon>Clostridia</taxon>
        <taxon>Lachnospirales</taxon>
        <taxon>Lachnospiraceae</taxon>
        <taxon>Lachnoanaerobaculum</taxon>
    </lineage>
</organism>
<dbReference type="STRING" id="467210.HMPREF1866_00113"/>
<evidence type="ECO:0000313" key="3">
    <source>
        <dbReference type="Proteomes" id="UP000070394"/>
    </source>
</evidence>
<keyword evidence="3" id="KW-1185">Reference proteome</keyword>
<feature type="domain" description="Putative Se/S carrier protein-like" evidence="1">
    <location>
        <begin position="7"/>
        <end position="72"/>
    </location>
</feature>
<dbReference type="RefSeq" id="WP_060930129.1">
    <property type="nucleotide sequence ID" value="NZ_KQ959772.1"/>
</dbReference>
<sequence>MREKSWKYIVTFQTTTAAMAFESLCLQKKIPGRLIPVPKELSSGCGLAWCVPFEDADIVDELIKNENPQYDKASKVWH</sequence>
<accession>A0A134A0G4</accession>
<dbReference type="EMBL" id="LSDA01000002">
    <property type="protein sequence ID" value="KXB61172.1"/>
    <property type="molecule type" value="Genomic_DNA"/>
</dbReference>
<dbReference type="PATRIC" id="fig|467210.3.peg.112"/>
<reference evidence="3" key="1">
    <citation type="submission" date="2016-01" db="EMBL/GenBank/DDBJ databases">
        <authorList>
            <person name="Mitreva M."/>
            <person name="Pepin K.H."/>
            <person name="Mihindukulasuriya K.A."/>
            <person name="Fulton R."/>
            <person name="Fronick C."/>
            <person name="O'Laughlin M."/>
            <person name="Miner T."/>
            <person name="Herter B."/>
            <person name="Rosa B.A."/>
            <person name="Cordes M."/>
            <person name="Tomlinson C."/>
            <person name="Wollam A."/>
            <person name="Palsikar V.B."/>
            <person name="Mardis E.R."/>
            <person name="Wilson R.K."/>
        </authorList>
    </citation>
    <scope>NUCLEOTIDE SEQUENCE [LARGE SCALE GENOMIC DNA]</scope>
    <source>
        <strain evidence="3">DNF00896</strain>
    </source>
</reference>
<evidence type="ECO:0000313" key="2">
    <source>
        <dbReference type="EMBL" id="KXB61172.1"/>
    </source>
</evidence>
<dbReference type="InterPro" id="IPR021778">
    <property type="entry name" value="Se/S_carrier-like"/>
</dbReference>
<comment type="caution">
    <text evidence="2">The sequence shown here is derived from an EMBL/GenBank/DDBJ whole genome shotgun (WGS) entry which is preliminary data.</text>
</comment>
<dbReference type="Pfam" id="PF11823">
    <property type="entry name" value="Se_S_carrier"/>
    <property type="match status" value="1"/>
</dbReference>
<evidence type="ECO:0000259" key="1">
    <source>
        <dbReference type="Pfam" id="PF11823"/>
    </source>
</evidence>
<gene>
    <name evidence="2" type="ORF">HMPREF1866_00113</name>
</gene>
<dbReference type="Proteomes" id="UP000070394">
    <property type="component" value="Unassembled WGS sequence"/>
</dbReference>
<protein>
    <recommendedName>
        <fullName evidence="1">Putative Se/S carrier protein-like domain-containing protein</fullName>
    </recommendedName>
</protein>
<dbReference type="OrthoDB" id="3192849at2"/>
<proteinExistence type="predicted"/>
<name>A0A134A0G4_9FIRM</name>
<dbReference type="AlphaFoldDB" id="A0A134A0G4"/>